<comment type="caution">
    <text evidence="2">The sequence shown here is derived from an EMBL/GenBank/DDBJ whole genome shotgun (WGS) entry which is preliminary data.</text>
</comment>
<dbReference type="Proteomes" id="UP000242525">
    <property type="component" value="Unassembled WGS sequence"/>
</dbReference>
<accession>A0A0J9X7W8</accession>
<dbReference type="InterPro" id="IPR046896">
    <property type="entry name" value="Cup1-like_N"/>
</dbReference>
<dbReference type="CDD" id="cd20273">
    <property type="entry name" value="Complex1_LYR_unchar"/>
    <property type="match status" value="1"/>
</dbReference>
<keyword evidence="3" id="KW-1185">Reference proteome</keyword>
<dbReference type="AlphaFoldDB" id="A0A0J9X7W8"/>
<reference evidence="2" key="1">
    <citation type="submission" date="2014-03" db="EMBL/GenBank/DDBJ databases">
        <authorList>
            <person name="Casaregola S."/>
        </authorList>
    </citation>
    <scope>NUCLEOTIDE SEQUENCE [LARGE SCALE GENOMIC DNA]</scope>
    <source>
        <strain evidence="2">CLIB 918</strain>
    </source>
</reference>
<dbReference type="Pfam" id="PF05347">
    <property type="entry name" value="Complex1_LYR"/>
    <property type="match status" value="1"/>
</dbReference>
<protein>
    <recommendedName>
        <fullName evidence="1">Complex 1 LYR protein domain-containing protein</fullName>
    </recommendedName>
</protein>
<dbReference type="InterPro" id="IPR008011">
    <property type="entry name" value="Complex1_LYR_dom"/>
</dbReference>
<evidence type="ECO:0000313" key="3">
    <source>
        <dbReference type="Proteomes" id="UP000242525"/>
    </source>
</evidence>
<sequence>MSKQTPAKALSADLKLILQARRHFGRVPANVPYNVVETRAQLRDLHIPNYVSEGTRPAALRLYRALHRAAARQMDPLSRYFLRAHIWERTEAYRHTTEPDKIAILLRDGQKHLTTLQMALTNTAGSRAAGEVLEYVLKRYRIEEGPLSRLFQLPRLEPTLAIAVRNLQIPPGITTYDAYSSAAKTEAGFYFEFTNFLKRKQAAGLDMNTSGTKIVFEPFVDGTVRGTPLSPSRQKNKVKKHIGRIIESCKKPVDDSVLAYLEHMICNTSSFHTIKLGRKGVNRMLPAKVYVPAAKNKRFYIRRLKDFLEQSYVLVRDNQTGRLKAVHPSVGRMSSVLLAES</sequence>
<gene>
    <name evidence="2" type="ORF">BN980_GECA04s07688g</name>
</gene>
<evidence type="ECO:0000313" key="2">
    <source>
        <dbReference type="EMBL" id="CDO53316.1"/>
    </source>
</evidence>
<organism evidence="2 3">
    <name type="scientific">Geotrichum candidum</name>
    <name type="common">Oospora lactis</name>
    <name type="synonym">Dipodascus geotrichum</name>
    <dbReference type="NCBI Taxonomy" id="1173061"/>
    <lineage>
        <taxon>Eukaryota</taxon>
        <taxon>Fungi</taxon>
        <taxon>Dikarya</taxon>
        <taxon>Ascomycota</taxon>
        <taxon>Saccharomycotina</taxon>
        <taxon>Dipodascomycetes</taxon>
        <taxon>Dipodascales</taxon>
        <taxon>Dipodascaceae</taxon>
        <taxon>Geotrichum</taxon>
    </lineage>
</organism>
<dbReference type="EMBL" id="CCBN010000004">
    <property type="protein sequence ID" value="CDO53316.1"/>
    <property type="molecule type" value="Genomic_DNA"/>
</dbReference>
<evidence type="ECO:0000259" key="1">
    <source>
        <dbReference type="Pfam" id="PF05347"/>
    </source>
</evidence>
<feature type="domain" description="Complex 1 LYR protein" evidence="1">
    <location>
        <begin position="58"/>
        <end position="114"/>
    </location>
</feature>
<name>A0A0J9X7W8_GEOCN</name>
<proteinExistence type="predicted"/>